<evidence type="ECO:0000256" key="1">
    <source>
        <dbReference type="SAM" id="SignalP"/>
    </source>
</evidence>
<keyword evidence="1" id="KW-0732">Signal</keyword>
<proteinExistence type="predicted"/>
<name>A0ABV5FLC8_9FLAO</name>
<accession>A0ABV5FLC8</accession>
<evidence type="ECO:0000313" key="4">
    <source>
        <dbReference type="Proteomes" id="UP001589589"/>
    </source>
</evidence>
<gene>
    <name evidence="3" type="ORF">ACFFUQ_09995</name>
</gene>
<sequence>MISKKAILFFLLLLSCAAQAQLTDSLLVRQNSFYNDIEVRLYETPLFFTTQDLSDFTQTQIDFEQKLTPFKRVQTAEKSTKYAFSTHGIFNIKPRLRLFGNFIYNQIHEDGLGYNLTTERTENQNVLSPNYYFAPKKGNWEIQNYNLNGGASYQLENNILLGATVFYINSKNYRKIDPRPQIALSKYGGELHGGYVYKDHRVFGSVGMSKKTETGDIDYVDDTQNAPAYPETFTTFSSGYGRVVFNSSYNKYIYNTIDKNFGLGYQFQNDRNSLGVTYRFNKAMEDLYRKDANSNIYIQKDLRQYRYRYYSNTAKLNYYHDGEFKDYKLQLEYSAGQGDNFSVAENGQNYRMNLDRLQLSSGIIKKENDRVLYNFELIGAYAKHKYIDLLGNTNKKLNTLEIQAVFNRDLFVNEKNKLNLEFGVNYYVALNEGLVFIPTSSNTSFADNVIIPDHAYDSTSKLQSNIVANYYIKLPKKKTLQLFINYKTLTALDNKYLEYYANLNTKASTYFNGGISINY</sequence>
<dbReference type="InterPro" id="IPR049236">
    <property type="entry name" value="DUF6850"/>
</dbReference>
<feature type="signal peptide" evidence="1">
    <location>
        <begin position="1"/>
        <end position="20"/>
    </location>
</feature>
<dbReference type="RefSeq" id="WP_290266469.1">
    <property type="nucleotide sequence ID" value="NZ_JAUFQQ010000005.1"/>
</dbReference>
<evidence type="ECO:0000259" key="2">
    <source>
        <dbReference type="Pfam" id="PF21012"/>
    </source>
</evidence>
<comment type="caution">
    <text evidence="3">The sequence shown here is derived from an EMBL/GenBank/DDBJ whole genome shotgun (WGS) entry which is preliminary data.</text>
</comment>
<feature type="chain" id="PRO_5045651293" evidence="1">
    <location>
        <begin position="21"/>
        <end position="519"/>
    </location>
</feature>
<protein>
    <submittedName>
        <fullName evidence="3">DUF6850 family outer membrane beta-barrel protein</fullName>
    </submittedName>
</protein>
<reference evidence="3 4" key="1">
    <citation type="submission" date="2024-09" db="EMBL/GenBank/DDBJ databases">
        <authorList>
            <person name="Sun Q."/>
            <person name="Mori K."/>
        </authorList>
    </citation>
    <scope>NUCLEOTIDE SEQUENCE [LARGE SCALE GENOMIC DNA]</scope>
    <source>
        <strain evidence="3 4">CECT 7908</strain>
    </source>
</reference>
<dbReference type="Proteomes" id="UP001589589">
    <property type="component" value="Unassembled WGS sequence"/>
</dbReference>
<dbReference type="PROSITE" id="PS51257">
    <property type="entry name" value="PROKAR_LIPOPROTEIN"/>
    <property type="match status" value="1"/>
</dbReference>
<dbReference type="Pfam" id="PF21012">
    <property type="entry name" value="DUF6850"/>
    <property type="match status" value="1"/>
</dbReference>
<organism evidence="3 4">
    <name type="scientific">Flavobacterium branchiarum</name>
    <dbReference type="NCBI Taxonomy" id="1114870"/>
    <lineage>
        <taxon>Bacteria</taxon>
        <taxon>Pseudomonadati</taxon>
        <taxon>Bacteroidota</taxon>
        <taxon>Flavobacteriia</taxon>
        <taxon>Flavobacteriales</taxon>
        <taxon>Flavobacteriaceae</taxon>
        <taxon>Flavobacterium</taxon>
    </lineage>
</organism>
<dbReference type="EMBL" id="JBHMEX010000032">
    <property type="protein sequence ID" value="MFB9064355.1"/>
    <property type="molecule type" value="Genomic_DNA"/>
</dbReference>
<evidence type="ECO:0000313" key="3">
    <source>
        <dbReference type="EMBL" id="MFB9064355.1"/>
    </source>
</evidence>
<feature type="domain" description="DUF6850" evidence="2">
    <location>
        <begin position="46"/>
        <end position="518"/>
    </location>
</feature>
<keyword evidence="4" id="KW-1185">Reference proteome</keyword>